<feature type="domain" description="START" evidence="1">
    <location>
        <begin position="1"/>
        <end position="201"/>
    </location>
</feature>
<sequence>MKVIFQILSLCFLGLLPQKGYSQKNWKLVENKNGIMIFTRLAFSSKFKEVKVVTDLPGTTKQLINTILDVENHRTWVYGVKQAYPIEKQNNSPFIYYCEYSLPLVTDRDMVLEIKYSEGSKNQQAVMEINSIPEKLPEKKNLIRISKLFASWEIFPMSDKKMKVTYILRVDPAGEIPAFIYNPIVTRGPYKSFMKLKTMLQ</sequence>
<dbReference type="Proteomes" id="UP000240357">
    <property type="component" value="Unassembled WGS sequence"/>
</dbReference>
<reference evidence="2 3" key="1">
    <citation type="submission" date="2018-03" db="EMBL/GenBank/DDBJ databases">
        <title>Adhaeribacter sp. HMF7605 Genome sequencing and assembly.</title>
        <authorList>
            <person name="Kang H."/>
            <person name="Kang J."/>
            <person name="Cha I."/>
            <person name="Kim H."/>
            <person name="Joh K."/>
        </authorList>
    </citation>
    <scope>NUCLEOTIDE SEQUENCE [LARGE SCALE GENOMIC DNA]</scope>
    <source>
        <strain evidence="2 3">HMF7605</strain>
    </source>
</reference>
<dbReference type="GO" id="GO:0008289">
    <property type="term" value="F:lipid binding"/>
    <property type="evidence" value="ECO:0007669"/>
    <property type="project" value="InterPro"/>
</dbReference>
<evidence type="ECO:0000259" key="1">
    <source>
        <dbReference type="PROSITE" id="PS50848"/>
    </source>
</evidence>
<dbReference type="EMBL" id="PYFT01000001">
    <property type="protein sequence ID" value="PSR52630.1"/>
    <property type="molecule type" value="Genomic_DNA"/>
</dbReference>
<name>A0A2T2YAT0_9BACT</name>
<dbReference type="PIRSF" id="PIRSF039033">
    <property type="entry name" value="START_dom"/>
    <property type="match status" value="1"/>
</dbReference>
<dbReference type="PROSITE" id="PS50848">
    <property type="entry name" value="START"/>
    <property type="match status" value="1"/>
</dbReference>
<proteinExistence type="predicted"/>
<dbReference type="SUPFAM" id="SSF55961">
    <property type="entry name" value="Bet v1-like"/>
    <property type="match status" value="1"/>
</dbReference>
<dbReference type="GO" id="GO:0005737">
    <property type="term" value="C:cytoplasm"/>
    <property type="evidence" value="ECO:0007669"/>
    <property type="project" value="UniProtKB-ARBA"/>
</dbReference>
<dbReference type="Pfam" id="PF01852">
    <property type="entry name" value="START"/>
    <property type="match status" value="1"/>
</dbReference>
<dbReference type="InterPro" id="IPR002913">
    <property type="entry name" value="START_lipid-bd_dom"/>
</dbReference>
<dbReference type="OrthoDB" id="5734556at2"/>
<gene>
    <name evidence="2" type="ORF">AHMF7605_03365</name>
</gene>
<dbReference type="InterPro" id="IPR023393">
    <property type="entry name" value="START-like_dom_sf"/>
</dbReference>
<dbReference type="PANTHER" id="PTHR19308">
    <property type="entry name" value="PHOSPHATIDYLCHOLINE TRANSFER PROTEIN"/>
    <property type="match status" value="1"/>
</dbReference>
<dbReference type="InterPro" id="IPR051213">
    <property type="entry name" value="START_lipid_transfer"/>
</dbReference>
<protein>
    <recommendedName>
        <fullName evidence="1">START domain-containing protein</fullName>
    </recommendedName>
</protein>
<keyword evidence="3" id="KW-1185">Reference proteome</keyword>
<dbReference type="Gene3D" id="3.30.530.20">
    <property type="match status" value="1"/>
</dbReference>
<evidence type="ECO:0000313" key="3">
    <source>
        <dbReference type="Proteomes" id="UP000240357"/>
    </source>
</evidence>
<dbReference type="RefSeq" id="WP_106926442.1">
    <property type="nucleotide sequence ID" value="NZ_PYFT01000001.1"/>
</dbReference>
<dbReference type="InterPro" id="IPR028347">
    <property type="entry name" value="START_dom_prot"/>
</dbReference>
<accession>A0A2T2YAT0</accession>
<comment type="caution">
    <text evidence="2">The sequence shown here is derived from an EMBL/GenBank/DDBJ whole genome shotgun (WGS) entry which is preliminary data.</text>
</comment>
<dbReference type="PANTHER" id="PTHR19308:SF14">
    <property type="entry name" value="START DOMAIN-CONTAINING PROTEIN"/>
    <property type="match status" value="1"/>
</dbReference>
<evidence type="ECO:0000313" key="2">
    <source>
        <dbReference type="EMBL" id="PSR52630.1"/>
    </source>
</evidence>
<dbReference type="AlphaFoldDB" id="A0A2T2YAT0"/>
<organism evidence="2 3">
    <name type="scientific">Adhaeribacter arboris</name>
    <dbReference type="NCBI Taxonomy" id="2072846"/>
    <lineage>
        <taxon>Bacteria</taxon>
        <taxon>Pseudomonadati</taxon>
        <taxon>Bacteroidota</taxon>
        <taxon>Cytophagia</taxon>
        <taxon>Cytophagales</taxon>
        <taxon>Hymenobacteraceae</taxon>
        <taxon>Adhaeribacter</taxon>
    </lineage>
</organism>